<keyword evidence="12" id="KW-1185">Reference proteome</keyword>
<accession>A0A397PD57</accession>
<dbReference type="GO" id="GO:0005975">
    <property type="term" value="P:carbohydrate metabolic process"/>
    <property type="evidence" value="ECO:0007669"/>
    <property type="project" value="InterPro"/>
</dbReference>
<dbReference type="SUPFAM" id="SSF53738">
    <property type="entry name" value="Phosphoglucomutase, first 3 domains"/>
    <property type="match status" value="3"/>
</dbReference>
<feature type="domain" description="Alpha-D-phosphohexomutase alpha/beta/alpha" evidence="8">
    <location>
        <begin position="27"/>
        <end position="154"/>
    </location>
</feature>
<keyword evidence="5" id="KW-0460">Magnesium</keyword>
<feature type="domain" description="Alpha-D-phosphohexomutase alpha/beta/alpha" evidence="9">
    <location>
        <begin position="175"/>
        <end position="272"/>
    </location>
</feature>
<evidence type="ECO:0000313" key="11">
    <source>
        <dbReference type="EMBL" id="RIA47450.1"/>
    </source>
</evidence>
<evidence type="ECO:0000256" key="2">
    <source>
        <dbReference type="ARBA" id="ARBA00010231"/>
    </source>
</evidence>
<dbReference type="PANTHER" id="PTHR43771">
    <property type="entry name" value="PHOSPHOMANNOMUTASE"/>
    <property type="match status" value="1"/>
</dbReference>
<name>A0A397PD57_9HYPH</name>
<gene>
    <name evidence="11" type="ORF">BXY53_2530</name>
</gene>
<dbReference type="Proteomes" id="UP000266273">
    <property type="component" value="Unassembled WGS sequence"/>
</dbReference>
<evidence type="ECO:0000259" key="10">
    <source>
        <dbReference type="Pfam" id="PF02880"/>
    </source>
</evidence>
<dbReference type="InterPro" id="IPR036900">
    <property type="entry name" value="A-D-PHexomutase_C_sf"/>
</dbReference>
<dbReference type="OrthoDB" id="9803322at2"/>
<dbReference type="Pfam" id="PF02880">
    <property type="entry name" value="PGM_PMM_III"/>
    <property type="match status" value="1"/>
</dbReference>
<evidence type="ECO:0000259" key="8">
    <source>
        <dbReference type="Pfam" id="PF02878"/>
    </source>
</evidence>
<dbReference type="InterPro" id="IPR005845">
    <property type="entry name" value="A-D-PHexomutase_a/b/a-II"/>
</dbReference>
<feature type="domain" description="Alpha-D-phosphohexomutase C-terminal" evidence="7">
    <location>
        <begin position="415"/>
        <end position="483"/>
    </location>
</feature>
<dbReference type="Pfam" id="PF00408">
    <property type="entry name" value="PGM_PMM_IV"/>
    <property type="match status" value="1"/>
</dbReference>
<evidence type="ECO:0000256" key="4">
    <source>
        <dbReference type="ARBA" id="ARBA00022723"/>
    </source>
</evidence>
<dbReference type="InterPro" id="IPR005844">
    <property type="entry name" value="A-D-PHexomutase_a/b/a-I"/>
</dbReference>
<evidence type="ECO:0000259" key="7">
    <source>
        <dbReference type="Pfam" id="PF00408"/>
    </source>
</evidence>
<comment type="similarity">
    <text evidence="2">Belongs to the phosphohexose mutase family.</text>
</comment>
<dbReference type="Pfam" id="PF02879">
    <property type="entry name" value="PGM_PMM_II"/>
    <property type="match status" value="1"/>
</dbReference>
<dbReference type="Gene3D" id="3.30.310.50">
    <property type="entry name" value="Alpha-D-phosphohexomutase, C-terminal domain"/>
    <property type="match status" value="1"/>
</dbReference>
<keyword evidence="4" id="KW-0479">Metal-binding</keyword>
<dbReference type="InterPro" id="IPR016055">
    <property type="entry name" value="A-D-PHexomutase_a/b/a-I/II/III"/>
</dbReference>
<dbReference type="EMBL" id="QXDF01000003">
    <property type="protein sequence ID" value="RIA47450.1"/>
    <property type="molecule type" value="Genomic_DNA"/>
</dbReference>
<dbReference type="InterPro" id="IPR005843">
    <property type="entry name" value="A-D-PHexomutase_C"/>
</dbReference>
<keyword evidence="3" id="KW-0597">Phosphoprotein</keyword>
<dbReference type="PRINTS" id="PR00509">
    <property type="entry name" value="PGMPMM"/>
</dbReference>
<proteinExistence type="inferred from homology"/>
<dbReference type="AlphaFoldDB" id="A0A397PD57"/>
<dbReference type="PANTHER" id="PTHR43771:SF2">
    <property type="entry name" value="PHOSPHOMANNOMUTASE_PHOSPHOGLUCOMUTASE"/>
    <property type="match status" value="1"/>
</dbReference>
<dbReference type="InterPro" id="IPR005846">
    <property type="entry name" value="A-D-PHexomutase_a/b/a-III"/>
</dbReference>
<dbReference type="CDD" id="cd03089">
    <property type="entry name" value="PMM_PGM"/>
    <property type="match status" value="1"/>
</dbReference>
<sequence>MTAKPRTDLTPNTAEFEQFAYVKPSGFREYDARWRYPEDINLPGFHAIGASLATLMRQRGVPARIVVGHDYRSYSCAVKQALIAGLLSGGAEVHDIGLALSPMAYFAQFALEVEGVAMVTASHNPNGWTGIKIGMQRPLTFGPDEMDALRRMVLDGEYELPGGGRYMRVPDMAERYIADLTDRPKLTRRPKVVVACGNGTAGYFSPRVFEAVGCEVVPLDCTLDYTFPRHNPNPEDMAMLHAMRDAVLEHGADVALGFDGDGDRCGFVDNEGKEIFADRMGLMLARDISYQHKGAKFVADVKSTGLFLTDPVLKANQATTDYWKTGHSYIKRYSHEVGALVGFEKSGHFFFNPPLGRGYDDGLIAGLAVCEMLDRNPDKSLADLLRDLPPAWQSPTMSPHCPDDKKYDVIDRVTAHFKQLSRSGAELAGQPIRDLITVNGVRIVLEDGTWGLVRASSNEPKLVVVVESPTSEENMRAIFEAIDSHLQSYDEVGEYNQRI</sequence>
<dbReference type="GO" id="GO:0016868">
    <property type="term" value="F:intramolecular phosphotransferase activity"/>
    <property type="evidence" value="ECO:0007669"/>
    <property type="project" value="InterPro"/>
</dbReference>
<keyword evidence="6" id="KW-0413">Isomerase</keyword>
<comment type="cofactor">
    <cofactor evidence="1">
        <name>Mg(2+)</name>
        <dbReference type="ChEBI" id="CHEBI:18420"/>
    </cofactor>
</comment>
<comment type="caution">
    <text evidence="11">The sequence shown here is derived from an EMBL/GenBank/DDBJ whole genome shotgun (WGS) entry which is preliminary data.</text>
</comment>
<evidence type="ECO:0000256" key="5">
    <source>
        <dbReference type="ARBA" id="ARBA00022842"/>
    </source>
</evidence>
<dbReference type="GO" id="GO:0046872">
    <property type="term" value="F:metal ion binding"/>
    <property type="evidence" value="ECO:0007669"/>
    <property type="project" value="UniProtKB-KW"/>
</dbReference>
<dbReference type="SUPFAM" id="SSF55957">
    <property type="entry name" value="Phosphoglucomutase, C-terminal domain"/>
    <property type="match status" value="1"/>
</dbReference>
<protein>
    <submittedName>
        <fullName evidence="11">Phosphomannomutase/phosphoglucomutase</fullName>
    </submittedName>
</protein>
<reference evidence="11 12" key="1">
    <citation type="submission" date="2018-08" db="EMBL/GenBank/DDBJ databases">
        <title>Genomic Encyclopedia of Archaeal and Bacterial Type Strains, Phase II (KMG-II): from individual species to whole genera.</title>
        <authorList>
            <person name="Goeker M."/>
        </authorList>
    </citation>
    <scope>NUCLEOTIDE SEQUENCE [LARGE SCALE GENOMIC DNA]</scope>
    <source>
        <strain evidence="11 12">DSM 5002</strain>
    </source>
</reference>
<dbReference type="Gene3D" id="3.40.120.10">
    <property type="entry name" value="Alpha-D-Glucose-1,6-Bisphosphate, subunit A, domain 3"/>
    <property type="match status" value="3"/>
</dbReference>
<dbReference type="RefSeq" id="WP_119062317.1">
    <property type="nucleotide sequence ID" value="NZ_QXDF01000003.1"/>
</dbReference>
<dbReference type="InterPro" id="IPR005841">
    <property type="entry name" value="Alpha-D-phosphohexomutase_SF"/>
</dbReference>
<evidence type="ECO:0000256" key="3">
    <source>
        <dbReference type="ARBA" id="ARBA00022553"/>
    </source>
</evidence>
<dbReference type="Pfam" id="PF02878">
    <property type="entry name" value="PGM_PMM_I"/>
    <property type="match status" value="1"/>
</dbReference>
<evidence type="ECO:0000256" key="1">
    <source>
        <dbReference type="ARBA" id="ARBA00001946"/>
    </source>
</evidence>
<evidence type="ECO:0000313" key="12">
    <source>
        <dbReference type="Proteomes" id="UP000266273"/>
    </source>
</evidence>
<evidence type="ECO:0000256" key="6">
    <source>
        <dbReference type="ARBA" id="ARBA00023235"/>
    </source>
</evidence>
<feature type="domain" description="Alpha-D-phosphohexomutase alpha/beta/alpha" evidence="10">
    <location>
        <begin position="278"/>
        <end position="389"/>
    </location>
</feature>
<organism evidence="11 12">
    <name type="scientific">Dichotomicrobium thermohalophilum</name>
    <dbReference type="NCBI Taxonomy" id="933063"/>
    <lineage>
        <taxon>Bacteria</taxon>
        <taxon>Pseudomonadati</taxon>
        <taxon>Pseudomonadota</taxon>
        <taxon>Alphaproteobacteria</taxon>
        <taxon>Hyphomicrobiales</taxon>
        <taxon>Hyphomicrobiaceae</taxon>
        <taxon>Dichotomicrobium</taxon>
    </lineage>
</organism>
<evidence type="ECO:0000259" key="9">
    <source>
        <dbReference type="Pfam" id="PF02879"/>
    </source>
</evidence>